<feature type="repeat" description="ANK" evidence="1">
    <location>
        <begin position="69"/>
        <end position="91"/>
    </location>
</feature>
<dbReference type="SMART" id="SM00248">
    <property type="entry name" value="ANK"/>
    <property type="match status" value="9"/>
</dbReference>
<dbReference type="PROSITE" id="PS50088">
    <property type="entry name" value="ANK_REPEAT"/>
    <property type="match status" value="2"/>
</dbReference>
<evidence type="ECO:0000313" key="5">
    <source>
        <dbReference type="Proteomes" id="UP000583929"/>
    </source>
</evidence>
<evidence type="ECO:0000256" key="2">
    <source>
        <dbReference type="SAM" id="Phobius"/>
    </source>
</evidence>
<proteinExistence type="predicted"/>
<dbReference type="Pfam" id="PF13962">
    <property type="entry name" value="PGG"/>
    <property type="match status" value="1"/>
</dbReference>
<feature type="transmembrane region" description="Helical" evidence="2">
    <location>
        <begin position="587"/>
        <end position="605"/>
    </location>
</feature>
<dbReference type="InterPro" id="IPR026961">
    <property type="entry name" value="PGG_dom"/>
</dbReference>
<sequence length="625" mass="70020">MDIRLLEASRAGSTMLLHQLLQESPLILHTNALFSSDNPLHVASSAGHVDFVREIVRLKPEFVKQVNEDGFSPIHIASANGHLEIVRELLRVDQGLCRIEGRNKWTPLHFAASRGWPNLVKEMLLVCPQSLQDVTVHKETSLHLPIKNSQFEAVTHLLVKLITLIIIKIKLALSFGQSTKMDTRLLEASQTGSSMMLHQLLQENPLILHTHALFSSDNPLHVASMAGHVDFVREIVRLKPEFVKQVNEDGFSPIHIASANGYLEIVMEFLKVDQGLCRIVGRNKWTPLHFAASRGWSNLIQELLLVCPQSLEDVTVQNETSLHLSIKNSQFEATEVLLAWIKEKKRDDILNMTDEFGNSVLHLATWRRHRQVVEWLIRFGNNTTGGTLIVNAVNKSGLTALDLLLIFPSEAGDREIDELLRKAGAKRANDTFEHSTNQQPMDTHCTIENEDELVEYFKFKKGRDSPSDARNALLVMAVLMAAATFQVGINPPSGVWQDSDLNGNGNGTTNTPKHVAGSSILGSYNSVSYMLFVVFNSIGLSLSLYMITILTENLPMQLEFQLCVIALYFTYYTGLANMAPLNGTRTAIVVLSAVLPPTIHHLVKLTRLIMKKIKRVLLYLSKYFR</sequence>
<protein>
    <recommendedName>
        <fullName evidence="3">PGG domain-containing protein</fullName>
    </recommendedName>
</protein>
<dbReference type="InterPro" id="IPR002110">
    <property type="entry name" value="Ankyrin_rpt"/>
</dbReference>
<name>A0A7J6EWS6_CANSA</name>
<dbReference type="Pfam" id="PF00023">
    <property type="entry name" value="Ank"/>
    <property type="match status" value="1"/>
</dbReference>
<dbReference type="PROSITE" id="PS50297">
    <property type="entry name" value="ANK_REP_REGION"/>
    <property type="match status" value="2"/>
</dbReference>
<dbReference type="EMBL" id="JAATIQ010000306">
    <property type="protein sequence ID" value="KAF4362872.1"/>
    <property type="molecule type" value="Genomic_DNA"/>
</dbReference>
<dbReference type="PANTHER" id="PTHR24128:SF61">
    <property type="entry name" value="ANKYRIN REPEAT-CONTAINING PROTEIN BDA1-LIKE"/>
    <property type="match status" value="1"/>
</dbReference>
<organism evidence="4 5">
    <name type="scientific">Cannabis sativa</name>
    <name type="common">Hemp</name>
    <name type="synonym">Marijuana</name>
    <dbReference type="NCBI Taxonomy" id="3483"/>
    <lineage>
        <taxon>Eukaryota</taxon>
        <taxon>Viridiplantae</taxon>
        <taxon>Streptophyta</taxon>
        <taxon>Embryophyta</taxon>
        <taxon>Tracheophyta</taxon>
        <taxon>Spermatophyta</taxon>
        <taxon>Magnoliopsida</taxon>
        <taxon>eudicotyledons</taxon>
        <taxon>Gunneridae</taxon>
        <taxon>Pentapetalae</taxon>
        <taxon>rosids</taxon>
        <taxon>fabids</taxon>
        <taxon>Rosales</taxon>
        <taxon>Cannabaceae</taxon>
        <taxon>Cannabis</taxon>
    </lineage>
</organism>
<reference evidence="4 5" key="1">
    <citation type="journal article" date="2020" name="bioRxiv">
        <title>Sequence and annotation of 42 cannabis genomes reveals extensive copy number variation in cannabinoid synthesis and pathogen resistance genes.</title>
        <authorList>
            <person name="Mckernan K.J."/>
            <person name="Helbert Y."/>
            <person name="Kane L.T."/>
            <person name="Ebling H."/>
            <person name="Zhang L."/>
            <person name="Liu B."/>
            <person name="Eaton Z."/>
            <person name="Mclaughlin S."/>
            <person name="Kingan S."/>
            <person name="Baybayan P."/>
            <person name="Concepcion G."/>
            <person name="Jordan M."/>
            <person name="Riva A."/>
            <person name="Barbazuk W."/>
            <person name="Harkins T."/>
        </authorList>
    </citation>
    <scope>NUCLEOTIDE SEQUENCE [LARGE SCALE GENOMIC DNA]</scope>
    <source>
        <strain evidence="5">cv. Jamaican Lion 4</strain>
        <tissue evidence="4">Leaf</tissue>
    </source>
</reference>
<keyword evidence="1" id="KW-0040">ANK repeat</keyword>
<dbReference type="InterPro" id="IPR036770">
    <property type="entry name" value="Ankyrin_rpt-contain_sf"/>
</dbReference>
<accession>A0A7J6EWS6</accession>
<dbReference type="Pfam" id="PF12796">
    <property type="entry name" value="Ank_2"/>
    <property type="match status" value="3"/>
</dbReference>
<feature type="domain" description="PGG" evidence="3">
    <location>
        <begin position="468"/>
        <end position="568"/>
    </location>
</feature>
<keyword evidence="2" id="KW-0812">Transmembrane</keyword>
<dbReference type="Gene3D" id="1.25.40.20">
    <property type="entry name" value="Ankyrin repeat-containing domain"/>
    <property type="match status" value="2"/>
</dbReference>
<dbReference type="PANTHER" id="PTHR24128">
    <property type="entry name" value="HOMEOBOX PROTEIN WARIAI"/>
    <property type="match status" value="1"/>
</dbReference>
<gene>
    <name evidence="4" type="ORF">G4B88_014209</name>
</gene>
<evidence type="ECO:0000313" key="4">
    <source>
        <dbReference type="EMBL" id="KAF4362872.1"/>
    </source>
</evidence>
<keyword evidence="2" id="KW-0472">Membrane</keyword>
<keyword evidence="2" id="KW-1133">Transmembrane helix</keyword>
<feature type="transmembrane region" description="Helical" evidence="2">
    <location>
        <begin position="562"/>
        <end position="581"/>
    </location>
</feature>
<dbReference type="AlphaFoldDB" id="A0A7J6EWS6"/>
<dbReference type="Proteomes" id="UP000583929">
    <property type="component" value="Unassembled WGS sequence"/>
</dbReference>
<feature type="transmembrane region" description="Helical" evidence="2">
    <location>
        <begin position="529"/>
        <end position="550"/>
    </location>
</feature>
<evidence type="ECO:0000259" key="3">
    <source>
        <dbReference type="Pfam" id="PF13962"/>
    </source>
</evidence>
<keyword evidence="5" id="KW-1185">Reference proteome</keyword>
<comment type="caution">
    <text evidence="4">The sequence shown here is derived from an EMBL/GenBank/DDBJ whole genome shotgun (WGS) entry which is preliminary data.</text>
</comment>
<evidence type="ECO:0000256" key="1">
    <source>
        <dbReference type="PROSITE-ProRule" id="PRU00023"/>
    </source>
</evidence>
<dbReference type="SUPFAM" id="SSF48403">
    <property type="entry name" value="Ankyrin repeat"/>
    <property type="match status" value="1"/>
</dbReference>
<feature type="repeat" description="ANK" evidence="1">
    <location>
        <begin position="249"/>
        <end position="270"/>
    </location>
</feature>